<accession>A0A834MI20</accession>
<reference evidence="1" key="1">
    <citation type="submission" date="2020-08" db="EMBL/GenBank/DDBJ databases">
        <title>Genome sequencing and assembly of the red palm weevil Rhynchophorus ferrugineus.</title>
        <authorList>
            <person name="Dias G.B."/>
            <person name="Bergman C.M."/>
            <person name="Manee M."/>
        </authorList>
    </citation>
    <scope>NUCLEOTIDE SEQUENCE</scope>
    <source>
        <strain evidence="1">AA-2017</strain>
        <tissue evidence="1">Whole larva</tissue>
    </source>
</reference>
<proteinExistence type="predicted"/>
<dbReference type="AlphaFoldDB" id="A0A834MI20"/>
<keyword evidence="2" id="KW-1185">Reference proteome</keyword>
<evidence type="ECO:0000313" key="1">
    <source>
        <dbReference type="EMBL" id="KAF7283066.1"/>
    </source>
</evidence>
<dbReference type="Proteomes" id="UP000625711">
    <property type="component" value="Unassembled WGS sequence"/>
</dbReference>
<gene>
    <name evidence="1" type="ORF">GWI33_001475</name>
</gene>
<organism evidence="1 2">
    <name type="scientific">Rhynchophorus ferrugineus</name>
    <name type="common">Red palm weevil</name>
    <name type="synonym">Curculio ferrugineus</name>
    <dbReference type="NCBI Taxonomy" id="354439"/>
    <lineage>
        <taxon>Eukaryota</taxon>
        <taxon>Metazoa</taxon>
        <taxon>Ecdysozoa</taxon>
        <taxon>Arthropoda</taxon>
        <taxon>Hexapoda</taxon>
        <taxon>Insecta</taxon>
        <taxon>Pterygota</taxon>
        <taxon>Neoptera</taxon>
        <taxon>Endopterygota</taxon>
        <taxon>Coleoptera</taxon>
        <taxon>Polyphaga</taxon>
        <taxon>Cucujiformia</taxon>
        <taxon>Curculionidae</taxon>
        <taxon>Dryophthorinae</taxon>
        <taxon>Rhynchophorus</taxon>
    </lineage>
</organism>
<sequence>MSAPVCRLNLMKIIGFHVADEKPTPLQDNERISARKVNNTHRGRHGERVMVNEARRWCLLWLIQTDIDVFVLVINMTLHSCILSNDERI</sequence>
<name>A0A834MI20_RHYFE</name>
<evidence type="ECO:0000313" key="2">
    <source>
        <dbReference type="Proteomes" id="UP000625711"/>
    </source>
</evidence>
<comment type="caution">
    <text evidence="1">The sequence shown here is derived from an EMBL/GenBank/DDBJ whole genome shotgun (WGS) entry which is preliminary data.</text>
</comment>
<protein>
    <submittedName>
        <fullName evidence="1">Uncharacterized protein</fullName>
    </submittedName>
</protein>
<dbReference type="EMBL" id="JAACXV010000140">
    <property type="protein sequence ID" value="KAF7283066.1"/>
    <property type="molecule type" value="Genomic_DNA"/>
</dbReference>